<dbReference type="InterPro" id="IPR029060">
    <property type="entry name" value="PIN-like_dom_sf"/>
</dbReference>
<gene>
    <name evidence="5" type="ORF">E6K74_07130</name>
</gene>
<dbReference type="Pfam" id="PF01367">
    <property type="entry name" value="5_3_exonuc"/>
    <property type="match status" value="1"/>
</dbReference>
<dbReference type="CDD" id="cd09898">
    <property type="entry name" value="H3TH_53EXO"/>
    <property type="match status" value="1"/>
</dbReference>
<dbReference type="InterPro" id="IPR038969">
    <property type="entry name" value="FEN"/>
</dbReference>
<dbReference type="SMART" id="SM00279">
    <property type="entry name" value="HhH2"/>
    <property type="match status" value="1"/>
</dbReference>
<dbReference type="GO" id="GO:0003677">
    <property type="term" value="F:DNA binding"/>
    <property type="evidence" value="ECO:0007669"/>
    <property type="project" value="UniProtKB-KW"/>
</dbReference>
<dbReference type="GO" id="GO:0008409">
    <property type="term" value="F:5'-3' exonuclease activity"/>
    <property type="evidence" value="ECO:0007669"/>
    <property type="project" value="InterPro"/>
</dbReference>
<evidence type="ECO:0000259" key="4">
    <source>
        <dbReference type="SMART" id="SM00475"/>
    </source>
</evidence>
<reference evidence="5 6" key="1">
    <citation type="journal article" date="2019" name="Nat. Microbiol.">
        <title>Mediterranean grassland soil C-N compound turnover is dependent on rainfall and depth, and is mediated by genomically divergent microorganisms.</title>
        <authorList>
            <person name="Diamond S."/>
            <person name="Andeer P.F."/>
            <person name="Li Z."/>
            <person name="Crits-Christoph A."/>
            <person name="Burstein D."/>
            <person name="Anantharaman K."/>
            <person name="Lane K.R."/>
            <person name="Thomas B.C."/>
            <person name="Pan C."/>
            <person name="Northen T.R."/>
            <person name="Banfield J.F."/>
        </authorList>
    </citation>
    <scope>NUCLEOTIDE SEQUENCE [LARGE SCALE GENOMIC DNA]</scope>
    <source>
        <strain evidence="5">WS_4</strain>
    </source>
</reference>
<dbReference type="GO" id="GO:0033567">
    <property type="term" value="P:DNA replication, Okazaki fragment processing"/>
    <property type="evidence" value="ECO:0007669"/>
    <property type="project" value="InterPro"/>
</dbReference>
<evidence type="ECO:0000256" key="3">
    <source>
        <dbReference type="ARBA" id="ARBA00023125"/>
    </source>
</evidence>
<dbReference type="CDD" id="cd09859">
    <property type="entry name" value="PIN_53EXO"/>
    <property type="match status" value="1"/>
</dbReference>
<organism evidence="5 6">
    <name type="scientific">Eiseniibacteriota bacterium</name>
    <dbReference type="NCBI Taxonomy" id="2212470"/>
    <lineage>
        <taxon>Bacteria</taxon>
        <taxon>Candidatus Eiseniibacteriota</taxon>
    </lineage>
</organism>
<dbReference type="EMBL" id="VBOU01000076">
    <property type="protein sequence ID" value="TMQ54138.1"/>
    <property type="molecule type" value="Genomic_DNA"/>
</dbReference>
<proteinExistence type="predicted"/>
<dbReference type="InterPro" id="IPR020046">
    <property type="entry name" value="5-3_exonucl_a-hlix_arch_N"/>
</dbReference>
<name>A0A538SRX9_UNCEI</name>
<dbReference type="InterPro" id="IPR002421">
    <property type="entry name" value="5-3_exonuclease"/>
</dbReference>
<dbReference type="SUPFAM" id="SSF47807">
    <property type="entry name" value="5' to 3' exonuclease, C-terminal subdomain"/>
    <property type="match status" value="1"/>
</dbReference>
<dbReference type="Proteomes" id="UP000319829">
    <property type="component" value="Unassembled WGS sequence"/>
</dbReference>
<evidence type="ECO:0000313" key="5">
    <source>
        <dbReference type="EMBL" id="TMQ54138.1"/>
    </source>
</evidence>
<dbReference type="SMART" id="SM00475">
    <property type="entry name" value="53EXOc"/>
    <property type="match status" value="1"/>
</dbReference>
<sequence length="292" mass="31103">MRVHLVDGTYELFRHFYGAPAVTDTSGNERGAVAGVVQTLLGMLEEGATHIGVATDHVIESFRNDLYSGYKTGEGIDPLLWGQFEPLEGAVGALGVVIWPMVEVEADDALAAAAASAAADPRVERVVLCTPDKDLAQCVRGDRVVQLDRRSGEVRNADGVMAKFGVSPASIPDYLALVGDSADGFPGLPGWGAKAASTVLARYGRLEDIPASAADWDVAPRGATKLALVLRARWEDAMLFRTLATLRTDQPVVKVDELEYRSPTPGFETLAASWGRPKLFARAQAIAAGRSV</sequence>
<feature type="domain" description="5'-3' exonuclease" evidence="4">
    <location>
        <begin position="1"/>
        <end position="261"/>
    </location>
</feature>
<evidence type="ECO:0000256" key="1">
    <source>
        <dbReference type="ARBA" id="ARBA00022722"/>
    </source>
</evidence>
<dbReference type="SUPFAM" id="SSF88723">
    <property type="entry name" value="PIN domain-like"/>
    <property type="match status" value="1"/>
</dbReference>
<evidence type="ECO:0000256" key="2">
    <source>
        <dbReference type="ARBA" id="ARBA00022801"/>
    </source>
</evidence>
<dbReference type="PANTHER" id="PTHR42646:SF2">
    <property type="entry name" value="5'-3' EXONUCLEASE FAMILY PROTEIN"/>
    <property type="match status" value="1"/>
</dbReference>
<dbReference type="GO" id="GO:0017108">
    <property type="term" value="F:5'-flap endonuclease activity"/>
    <property type="evidence" value="ECO:0007669"/>
    <property type="project" value="InterPro"/>
</dbReference>
<dbReference type="InterPro" id="IPR020045">
    <property type="entry name" value="DNA_polI_H3TH"/>
</dbReference>
<dbReference type="PANTHER" id="PTHR42646">
    <property type="entry name" value="FLAP ENDONUCLEASE XNI"/>
    <property type="match status" value="1"/>
</dbReference>
<dbReference type="AlphaFoldDB" id="A0A538SRX9"/>
<dbReference type="Pfam" id="PF02739">
    <property type="entry name" value="5_3_exonuc_N"/>
    <property type="match status" value="1"/>
</dbReference>
<comment type="caution">
    <text evidence="5">The sequence shown here is derived from an EMBL/GenBank/DDBJ whole genome shotgun (WGS) entry which is preliminary data.</text>
</comment>
<dbReference type="InterPro" id="IPR036279">
    <property type="entry name" value="5-3_exonuclease_C_sf"/>
</dbReference>
<evidence type="ECO:0000313" key="6">
    <source>
        <dbReference type="Proteomes" id="UP000319829"/>
    </source>
</evidence>
<keyword evidence="2" id="KW-0378">Hydrolase</keyword>
<dbReference type="Gene3D" id="3.40.50.1010">
    <property type="entry name" value="5'-nuclease"/>
    <property type="match status" value="1"/>
</dbReference>
<keyword evidence="5" id="KW-0255">Endonuclease</keyword>
<dbReference type="InterPro" id="IPR008918">
    <property type="entry name" value="HhH2"/>
</dbReference>
<keyword evidence="1" id="KW-0540">Nuclease</keyword>
<accession>A0A538SRX9</accession>
<keyword evidence="3" id="KW-0238">DNA-binding</keyword>
<dbReference type="Gene3D" id="1.10.150.20">
    <property type="entry name" value="5' to 3' exonuclease, C-terminal subdomain"/>
    <property type="match status" value="1"/>
</dbReference>
<protein>
    <submittedName>
        <fullName evidence="5">Flap endonuclease</fullName>
    </submittedName>
</protein>